<dbReference type="InterPro" id="IPR002156">
    <property type="entry name" value="RNaseH_domain"/>
</dbReference>
<dbReference type="InterPro" id="IPR043502">
    <property type="entry name" value="DNA/RNA_pol_sf"/>
</dbReference>
<dbReference type="CDD" id="cd09279">
    <property type="entry name" value="RNase_HI_like"/>
    <property type="match status" value="1"/>
</dbReference>
<name>A0A1U7YEH2_NICSY</name>
<sequence>MEVYIDDMLVKSKRKEDHIGHLKEAFDILRRMRRRPKETKSILVFVTLTRQSRLRRVPPSLPSVSEVAVLYTDGASNALGSGLGLVLKVPTGKLIRQSVRYPEITNNEAEYEAVIAGLKLALKHGARWVILCCDSQLIVNQVTGNFQIKEQRLQKYQIEIHKLLP</sequence>
<dbReference type="SUPFAM" id="SSF56672">
    <property type="entry name" value="DNA/RNA polymerases"/>
    <property type="match status" value="1"/>
</dbReference>
<dbReference type="RefSeq" id="XP_009801528.1">
    <property type="nucleotide sequence ID" value="XM_009803226.1"/>
</dbReference>
<dbReference type="Gene3D" id="3.30.70.270">
    <property type="match status" value="1"/>
</dbReference>
<dbReference type="PROSITE" id="PS50879">
    <property type="entry name" value="RNASE_H_1"/>
    <property type="match status" value="1"/>
</dbReference>
<dbReference type="GO" id="GO:0004523">
    <property type="term" value="F:RNA-DNA hybrid ribonuclease activity"/>
    <property type="evidence" value="ECO:0007669"/>
    <property type="project" value="InterPro"/>
</dbReference>
<proteinExistence type="predicted"/>
<reference evidence="3" key="2">
    <citation type="submission" date="2025-08" db="UniProtKB">
        <authorList>
            <consortium name="RefSeq"/>
        </authorList>
    </citation>
    <scope>IDENTIFICATION</scope>
    <source>
        <tissue evidence="3">Leaf</tissue>
    </source>
</reference>
<dbReference type="STRING" id="4096.A0A1U7YEH2"/>
<dbReference type="Proteomes" id="UP000189701">
    <property type="component" value="Unplaced"/>
</dbReference>
<dbReference type="SUPFAM" id="SSF53098">
    <property type="entry name" value="Ribonuclease H-like"/>
    <property type="match status" value="1"/>
</dbReference>
<dbReference type="Gene3D" id="3.30.420.10">
    <property type="entry name" value="Ribonuclease H-like superfamily/Ribonuclease H"/>
    <property type="match status" value="1"/>
</dbReference>
<dbReference type="GO" id="GO:0003676">
    <property type="term" value="F:nucleic acid binding"/>
    <property type="evidence" value="ECO:0007669"/>
    <property type="project" value="InterPro"/>
</dbReference>
<dbReference type="AlphaFoldDB" id="A0A1U7YEH2"/>
<dbReference type="InterPro" id="IPR043128">
    <property type="entry name" value="Rev_trsase/Diguanyl_cyclase"/>
</dbReference>
<feature type="domain" description="RNase H type-1" evidence="1">
    <location>
        <begin position="64"/>
        <end position="165"/>
    </location>
</feature>
<organism evidence="2 3">
    <name type="scientific">Nicotiana sylvestris</name>
    <name type="common">Wood tobacco</name>
    <name type="synonym">South American tobacco</name>
    <dbReference type="NCBI Taxonomy" id="4096"/>
    <lineage>
        <taxon>Eukaryota</taxon>
        <taxon>Viridiplantae</taxon>
        <taxon>Streptophyta</taxon>
        <taxon>Embryophyta</taxon>
        <taxon>Tracheophyta</taxon>
        <taxon>Spermatophyta</taxon>
        <taxon>Magnoliopsida</taxon>
        <taxon>eudicotyledons</taxon>
        <taxon>Gunneridae</taxon>
        <taxon>Pentapetalae</taxon>
        <taxon>asterids</taxon>
        <taxon>lamiids</taxon>
        <taxon>Solanales</taxon>
        <taxon>Solanaceae</taxon>
        <taxon>Nicotianoideae</taxon>
        <taxon>Nicotianeae</taxon>
        <taxon>Nicotiana</taxon>
    </lineage>
</organism>
<dbReference type="eggNOG" id="KOG0017">
    <property type="taxonomic scope" value="Eukaryota"/>
</dbReference>
<dbReference type="PANTHER" id="PTHR48475:SF1">
    <property type="entry name" value="RNASE H TYPE-1 DOMAIN-CONTAINING PROTEIN"/>
    <property type="match status" value="1"/>
</dbReference>
<evidence type="ECO:0000313" key="2">
    <source>
        <dbReference type="Proteomes" id="UP000189701"/>
    </source>
</evidence>
<dbReference type="PANTHER" id="PTHR48475">
    <property type="entry name" value="RIBONUCLEASE H"/>
    <property type="match status" value="1"/>
</dbReference>
<accession>A0A1U7YEH2</accession>
<dbReference type="InterPro" id="IPR036397">
    <property type="entry name" value="RNaseH_sf"/>
</dbReference>
<dbReference type="InterPro" id="IPR012337">
    <property type="entry name" value="RNaseH-like_sf"/>
</dbReference>
<evidence type="ECO:0000259" key="1">
    <source>
        <dbReference type="PROSITE" id="PS50879"/>
    </source>
</evidence>
<evidence type="ECO:0000313" key="3">
    <source>
        <dbReference type="RefSeq" id="XP_009801528.1"/>
    </source>
</evidence>
<dbReference type="Pfam" id="PF13456">
    <property type="entry name" value="RVT_3"/>
    <property type="match status" value="1"/>
</dbReference>
<keyword evidence="2" id="KW-1185">Reference proteome</keyword>
<reference evidence="2" key="1">
    <citation type="journal article" date="2013" name="Genome Biol.">
        <title>Reference genomes and transcriptomes of Nicotiana sylvestris and Nicotiana tomentosiformis.</title>
        <authorList>
            <person name="Sierro N."/>
            <person name="Battey J.N."/>
            <person name="Ouadi S."/>
            <person name="Bovet L."/>
            <person name="Goepfert S."/>
            <person name="Bakaher N."/>
            <person name="Peitsch M.C."/>
            <person name="Ivanov N.V."/>
        </authorList>
    </citation>
    <scope>NUCLEOTIDE SEQUENCE [LARGE SCALE GENOMIC DNA]</scope>
</reference>
<protein>
    <submittedName>
        <fullName evidence="3">Uncharacterized protein LOC104247271</fullName>
    </submittedName>
</protein>
<gene>
    <name evidence="3" type="primary">LOC104247271</name>
</gene>